<evidence type="ECO:0000256" key="15">
    <source>
        <dbReference type="ARBA" id="ARBA00022803"/>
    </source>
</evidence>
<dbReference type="Pfam" id="PF13516">
    <property type="entry name" value="LRR_6"/>
    <property type="match status" value="2"/>
</dbReference>
<evidence type="ECO:0000256" key="18">
    <source>
        <dbReference type="ARBA" id="ARBA00023043"/>
    </source>
</evidence>
<feature type="domain" description="VPS28 C-terminal" evidence="26">
    <location>
        <begin position="1461"/>
        <end position="1559"/>
    </location>
</feature>
<dbReference type="Gene3D" id="1.20.120.1130">
    <property type="match status" value="1"/>
</dbReference>
<evidence type="ECO:0000256" key="24">
    <source>
        <dbReference type="PROSITE-ProRule" id="PRU00642"/>
    </source>
</evidence>
<evidence type="ECO:0000256" key="10">
    <source>
        <dbReference type="ARBA" id="ARBA00022490"/>
    </source>
</evidence>
<feature type="compositionally biased region" description="Polar residues" evidence="25">
    <location>
        <begin position="851"/>
        <end position="861"/>
    </location>
</feature>
<name>L8YGM7_TUPCH</name>
<accession>L8YGM7</accession>
<dbReference type="SUPFAM" id="SSF140427">
    <property type="entry name" value="VPS28 C-terminal domain-like"/>
    <property type="match status" value="1"/>
</dbReference>
<dbReference type="InterPro" id="IPR036770">
    <property type="entry name" value="Ankyrin_rpt-contain_sf"/>
</dbReference>
<keyword evidence="13" id="KW-0967">Endosome</keyword>
<gene>
    <name evidence="28" type="ORF">TREES_T100007990</name>
</gene>
<dbReference type="FunFam" id="1.25.40.20:FF:000151">
    <property type="entry name" value="Tonsoku like, DNA repair protein"/>
    <property type="match status" value="1"/>
</dbReference>
<dbReference type="InterPro" id="IPR017898">
    <property type="entry name" value="VPS28_N"/>
</dbReference>
<evidence type="ECO:0000256" key="17">
    <source>
        <dbReference type="ARBA" id="ARBA00022927"/>
    </source>
</evidence>
<dbReference type="STRING" id="246437.L8YGM7"/>
<evidence type="ECO:0000256" key="13">
    <source>
        <dbReference type="ARBA" id="ARBA00022753"/>
    </source>
</evidence>
<comment type="subcellular location">
    <subcellularLocation>
        <location evidence="3">Chromosome</location>
    </subcellularLocation>
    <subcellularLocation>
        <location evidence="4">Cytoplasm</location>
    </subcellularLocation>
    <subcellularLocation>
        <location evidence="2">Endosome</location>
    </subcellularLocation>
    <subcellularLocation>
        <location evidence="1">Nucleus</location>
    </subcellularLocation>
</comment>
<dbReference type="InterPro" id="IPR007143">
    <property type="entry name" value="Vps28"/>
</dbReference>
<evidence type="ECO:0000256" key="8">
    <source>
        <dbReference type="ARBA" id="ARBA00022448"/>
    </source>
</evidence>
<evidence type="ECO:0000256" key="11">
    <source>
        <dbReference type="ARBA" id="ARBA00022614"/>
    </source>
</evidence>
<keyword evidence="12" id="KW-0677">Repeat</keyword>
<feature type="repeat" description="ANK" evidence="23">
    <location>
        <begin position="612"/>
        <end position="644"/>
    </location>
</feature>
<evidence type="ECO:0000256" key="25">
    <source>
        <dbReference type="SAM" id="MobiDB-lite"/>
    </source>
</evidence>
<dbReference type="InterPro" id="IPR038358">
    <property type="entry name" value="VPS28_N_sf"/>
</dbReference>
<dbReference type="PROSITE" id="PS50297">
    <property type="entry name" value="ANK_REP_REGION"/>
    <property type="match status" value="3"/>
</dbReference>
<dbReference type="InterPro" id="IPR019734">
    <property type="entry name" value="TPR_rpt"/>
</dbReference>
<dbReference type="Proteomes" id="UP000011518">
    <property type="component" value="Unassembled WGS sequence"/>
</dbReference>
<dbReference type="GO" id="GO:0031297">
    <property type="term" value="P:replication fork processing"/>
    <property type="evidence" value="ECO:0007669"/>
    <property type="project" value="TreeGrafter"/>
</dbReference>
<dbReference type="PANTHER" id="PTHR46358">
    <property type="entry name" value="TONSOKU-LIKE PROTEIN"/>
    <property type="match status" value="1"/>
</dbReference>
<dbReference type="SMART" id="SM00248">
    <property type="entry name" value="ANK"/>
    <property type="match status" value="3"/>
</dbReference>
<dbReference type="Pfam" id="PF12796">
    <property type="entry name" value="Ank_2"/>
    <property type="match status" value="1"/>
</dbReference>
<keyword evidence="18 23" id="KW-0040">ANK repeat</keyword>
<dbReference type="InterPro" id="IPR002110">
    <property type="entry name" value="Ankyrin_rpt"/>
</dbReference>
<dbReference type="InterPro" id="IPR011990">
    <property type="entry name" value="TPR-like_helical_dom_sf"/>
</dbReference>
<keyword evidence="17 24" id="KW-0653">Protein transport</keyword>
<keyword evidence="15" id="KW-0802">TPR repeat</keyword>
<dbReference type="FunCoup" id="L8YGM7">
    <property type="interactions" value="1105"/>
</dbReference>
<dbReference type="PROSITE" id="PS51310">
    <property type="entry name" value="VPS28_C"/>
    <property type="match status" value="1"/>
</dbReference>
<dbReference type="GO" id="GO:0000724">
    <property type="term" value="P:double-strand break repair via homologous recombination"/>
    <property type="evidence" value="ECO:0007669"/>
    <property type="project" value="TreeGrafter"/>
</dbReference>
<dbReference type="GO" id="GO:0006325">
    <property type="term" value="P:chromatin organization"/>
    <property type="evidence" value="ECO:0007669"/>
    <property type="project" value="UniProtKB-KW"/>
</dbReference>
<dbReference type="InParanoid" id="L8YGM7"/>
<keyword evidence="8 24" id="KW-0813">Transport</keyword>
<dbReference type="PROSITE" id="PS50088">
    <property type="entry name" value="ANK_REPEAT"/>
    <property type="match status" value="3"/>
</dbReference>
<evidence type="ECO:0000256" key="19">
    <source>
        <dbReference type="ARBA" id="ARBA00023204"/>
    </source>
</evidence>
<dbReference type="InterPro" id="IPR006553">
    <property type="entry name" value="Leu-rich_rpt_Cys-con_subtyp"/>
</dbReference>
<dbReference type="eggNOG" id="KOG4308">
    <property type="taxonomic scope" value="Eukaryota"/>
</dbReference>
<dbReference type="SUPFAM" id="SSF140111">
    <property type="entry name" value="Endosomal sorting complex assembly domain"/>
    <property type="match status" value="1"/>
</dbReference>
<reference evidence="29" key="1">
    <citation type="submission" date="2012-07" db="EMBL/GenBank/DDBJ databases">
        <title>Genome of the Chinese tree shrew, a rising model animal genetically related to primates.</title>
        <authorList>
            <person name="Zhang G."/>
            <person name="Fan Y."/>
            <person name="Yao Y."/>
            <person name="Huang Z."/>
        </authorList>
    </citation>
    <scope>NUCLEOTIDE SEQUENCE [LARGE SCALE GENOMIC DNA]</scope>
</reference>
<feature type="repeat" description="ANK" evidence="23">
    <location>
        <begin position="579"/>
        <end position="611"/>
    </location>
</feature>
<dbReference type="SUPFAM" id="SSF52047">
    <property type="entry name" value="RNI-like"/>
    <property type="match status" value="1"/>
</dbReference>
<dbReference type="PANTHER" id="PTHR46358:SF1">
    <property type="entry name" value="TONSOKU-LIKE PROTEIN"/>
    <property type="match status" value="1"/>
</dbReference>
<feature type="repeat" description="ANK" evidence="23">
    <location>
        <begin position="648"/>
        <end position="680"/>
    </location>
</feature>
<evidence type="ECO:0000256" key="2">
    <source>
        <dbReference type="ARBA" id="ARBA00004177"/>
    </source>
</evidence>
<dbReference type="FunFam" id="1.25.40.10:FF:001196">
    <property type="entry name" value="Tonsoku like, DNA repair protein"/>
    <property type="match status" value="1"/>
</dbReference>
<evidence type="ECO:0000256" key="14">
    <source>
        <dbReference type="ARBA" id="ARBA00022763"/>
    </source>
</evidence>
<dbReference type="GO" id="GO:0043596">
    <property type="term" value="C:nuclear replication fork"/>
    <property type="evidence" value="ECO:0007669"/>
    <property type="project" value="TreeGrafter"/>
</dbReference>
<dbReference type="Gene3D" id="1.20.1440.200">
    <property type="match status" value="1"/>
</dbReference>
<keyword evidence="16" id="KW-0156">Chromatin regulator</keyword>
<feature type="compositionally biased region" description="Pro residues" evidence="25">
    <location>
        <begin position="743"/>
        <end position="757"/>
    </location>
</feature>
<dbReference type="SMART" id="SM00368">
    <property type="entry name" value="LRR_RI"/>
    <property type="match status" value="7"/>
</dbReference>
<dbReference type="Gene3D" id="3.80.10.10">
    <property type="entry name" value="Ribonuclease Inhibitor"/>
    <property type="match status" value="3"/>
</dbReference>
<evidence type="ECO:0000256" key="1">
    <source>
        <dbReference type="ARBA" id="ARBA00004123"/>
    </source>
</evidence>
<keyword evidence="9" id="KW-0158">Chromosome</keyword>
<dbReference type="InterPro" id="IPR037202">
    <property type="entry name" value="ESCRT_assembly_dom"/>
</dbReference>
<evidence type="ECO:0000256" key="6">
    <source>
        <dbReference type="ARBA" id="ARBA00017829"/>
    </source>
</evidence>
<feature type="domain" description="VPS28 N-terminal" evidence="27">
    <location>
        <begin position="1370"/>
        <end position="1477"/>
    </location>
</feature>
<feature type="compositionally biased region" description="Acidic residues" evidence="25">
    <location>
        <begin position="542"/>
        <end position="561"/>
    </location>
</feature>
<dbReference type="InterPro" id="IPR001611">
    <property type="entry name" value="Leu-rich_rpt"/>
</dbReference>
<dbReference type="GO" id="GO:0000813">
    <property type="term" value="C:ESCRT I complex"/>
    <property type="evidence" value="ECO:0007669"/>
    <property type="project" value="InterPro"/>
</dbReference>
<dbReference type="GO" id="GO:0032509">
    <property type="term" value="P:endosome transport via multivesicular body sorting pathway"/>
    <property type="evidence" value="ECO:0007669"/>
    <property type="project" value="InterPro"/>
</dbReference>
<evidence type="ECO:0000259" key="27">
    <source>
        <dbReference type="PROSITE" id="PS51313"/>
    </source>
</evidence>
<proteinExistence type="inferred from homology"/>
<comment type="similarity">
    <text evidence="5">Belongs to the Tonsoku family.</text>
</comment>
<dbReference type="PROSITE" id="PS51313">
    <property type="entry name" value="VPS28_N"/>
    <property type="match status" value="1"/>
</dbReference>
<feature type="region of interest" description="Disordered" evidence="25">
    <location>
        <begin position="896"/>
        <end position="939"/>
    </location>
</feature>
<evidence type="ECO:0000313" key="29">
    <source>
        <dbReference type="Proteomes" id="UP000011518"/>
    </source>
</evidence>
<sequence>MSLERELRQLSKAKAKAQRSGQLREEAALCHQLGELLASHGRYAEALEEHRQELQLHESAADALGCAVAHRKVGERLAEMEDYSAALQHQHHYLELASSLPNHVELQRAWATIGRTHLDIYDHGQSRDSLLQAQAAFEKSLVIVDEKLEVSGGRPVGRGWKPQARRKKLRVQSRYLPGTLSQRELSEMRTRLYLNLGLTFESLQQPALCDDFLKKSIFLSEGILCTAVLTVLPGALRLHHPRQNHLHEDLFRARYNLGTICWRRGQHSQAMRCLEGARECARAMKRPFMESECCLVVSQILQDLGDFLAAKRALKKAYRLGSQKPLQRAAVCQSLKHVLAVVLLQQRLEDAEGRDPQGAMAVCEELGDLFSKAGDFPRAVKAYQKQLQLAELLNRPGPELAVIHVSLATTLGDMKEHRQAVHHYEQELGLRRGNTLEEAKTWLNIALSREEAGDAYELLVPCFQEALSCAQQAQRPQLQRQVLQHLRDVQLRLQPQEAPATEARLQELGLAEKEDSEEGDTEEEDAEEEDAKALEASGLELSESEDDPDGPSLQQEDDEELWACRGRRDLSKWSRRNDVGETPLHRACIEGQLHRVRNLVRQGHPLNPRDYCGWTPLHEACNYGHLEIVRFLLDQGAAVDDPGGQGCEGITPLHDALNCGHFEVATLLIQRGASVTLRTKKGHSPLETLQQWVTLYSQDLDLETRQKAGGMERLLRATASGPAAHSSQDPQTSPSRHLFDPETSPPLVPCPELPPHVPNQAAPTVARSRRSRHRPVDGSSSESEDSGGPPRPSWKRPRRSVPAQQAAHTPGPVGCSQGPSQPWGSSGISGPPAALIPEDESLAGDRLESRTPLTHSSQGSRDGSRLHVSGPDSKQCPGGPQAWQSRLTHLRSWGGLAQAGGSSMVDPPSGRPCVPRASEPNREVPGETPAAGQPTGPVPPLPIRVRVRVQDHLFLIPVPHGSEAHSVAWLAEQAAQRYHQTCGLLPRLTLRKEGALLAPQDPISDVLQSNEEVFAEVTSWDLAPLADRYRRACQSLGQGSAIPTQRDHRQLLQPVERQGAGPSFSACLLALRQAQLVPLLRALKLHSGLRELHLAGNRLGDGCAPELLAALGTMPNLVLLDLSSNHLGPEGLRQLTAGPLGQAALQNLEELDLSMNPLGDSCGQALASLLRACPLLSTLHLQACGFGPSFLSHQAALGSAFRDAKCLKTLSLSYNTLGTPALDRALQSLPARAVLRLELSSVAASECDSGLVEPVVRYLAQEGCALAHLNLSANHLGDVAVRDLSRCLPLCPSLTSLDLSANPGISGTSLKELLSSLQERMQGLSFLGLSGCAVQGPLSRGLWDKIFTQLQELQLSNRHLCPEDRDLLHQLLCSGPDPNEVKLYKNAREREKYDNMAELFAVVKTMQALEKAYIKDCVTPNEYTAACSRLLVQYKAAFRQVQGSEISSIDEFCRKFRLDCPLAMERIKEDRPITIKDDKGNLNRCIADVVSIQPDLRELMETMHRMSHLPPDFEGRQTVSQWLQTLSGMSASDELDDSQVRQMLFDLESAYNAFNRFLHA</sequence>
<comment type="similarity">
    <text evidence="24">Belongs to the VPS28 family.</text>
</comment>
<dbReference type="EMBL" id="KB360887">
    <property type="protein sequence ID" value="ELV13606.1"/>
    <property type="molecule type" value="Genomic_DNA"/>
</dbReference>
<evidence type="ECO:0000256" key="16">
    <source>
        <dbReference type="ARBA" id="ARBA00022853"/>
    </source>
</evidence>
<dbReference type="InterPro" id="IPR032675">
    <property type="entry name" value="LRR_dom_sf"/>
</dbReference>
<dbReference type="PRINTS" id="PR01415">
    <property type="entry name" value="ANKYRIN"/>
</dbReference>
<evidence type="ECO:0000259" key="26">
    <source>
        <dbReference type="PROSITE" id="PS51310"/>
    </source>
</evidence>
<feature type="region of interest" description="Disordered" evidence="25">
    <location>
        <begin position="508"/>
        <end position="561"/>
    </location>
</feature>
<dbReference type="Pfam" id="PF13176">
    <property type="entry name" value="TPR_7"/>
    <property type="match status" value="1"/>
</dbReference>
<dbReference type="Gene3D" id="1.25.40.20">
    <property type="entry name" value="Ankyrin repeat-containing domain"/>
    <property type="match status" value="1"/>
</dbReference>
<evidence type="ECO:0000256" key="3">
    <source>
        <dbReference type="ARBA" id="ARBA00004286"/>
    </source>
</evidence>
<evidence type="ECO:0000256" key="22">
    <source>
        <dbReference type="ARBA" id="ARBA00033240"/>
    </source>
</evidence>
<evidence type="ECO:0000256" key="20">
    <source>
        <dbReference type="ARBA" id="ARBA00023242"/>
    </source>
</evidence>
<evidence type="ECO:0000256" key="5">
    <source>
        <dbReference type="ARBA" id="ARBA00010999"/>
    </source>
</evidence>
<feature type="compositionally biased region" description="Low complexity" evidence="25">
    <location>
        <begin position="814"/>
        <end position="832"/>
    </location>
</feature>
<dbReference type="SUPFAM" id="SSF48403">
    <property type="entry name" value="Ankyrin repeat"/>
    <property type="match status" value="1"/>
</dbReference>
<keyword evidence="19" id="KW-0234">DNA repair</keyword>
<evidence type="ECO:0000256" key="21">
    <source>
        <dbReference type="ARBA" id="ARBA00030801"/>
    </source>
</evidence>
<dbReference type="InterPro" id="IPR017899">
    <property type="entry name" value="VPS28_C"/>
</dbReference>
<dbReference type="InterPro" id="IPR052311">
    <property type="entry name" value="MMS22L-TONSL_complex_comp"/>
</dbReference>
<feature type="compositionally biased region" description="Polar residues" evidence="25">
    <location>
        <begin position="725"/>
        <end position="735"/>
    </location>
</feature>
<reference evidence="29" key="2">
    <citation type="journal article" date="2013" name="Nat. Commun.">
        <title>Genome of the Chinese tree shrew.</title>
        <authorList>
            <person name="Fan Y."/>
            <person name="Huang Z.Y."/>
            <person name="Cao C.C."/>
            <person name="Chen C.S."/>
            <person name="Chen Y.X."/>
            <person name="Fan D.D."/>
            <person name="He J."/>
            <person name="Hou H.L."/>
            <person name="Hu L."/>
            <person name="Hu X.T."/>
            <person name="Jiang X.T."/>
            <person name="Lai R."/>
            <person name="Lang Y.S."/>
            <person name="Liang B."/>
            <person name="Liao S.G."/>
            <person name="Mu D."/>
            <person name="Ma Y.Y."/>
            <person name="Niu Y.Y."/>
            <person name="Sun X.Q."/>
            <person name="Xia J.Q."/>
            <person name="Xiao J."/>
            <person name="Xiong Z.Q."/>
            <person name="Xu L."/>
            <person name="Yang L."/>
            <person name="Zhang Y."/>
            <person name="Zhao W."/>
            <person name="Zhao X.D."/>
            <person name="Zheng Y.T."/>
            <person name="Zhou J.M."/>
            <person name="Zhu Y.B."/>
            <person name="Zhang G.J."/>
            <person name="Wang J."/>
            <person name="Yao Y.G."/>
        </authorList>
    </citation>
    <scope>NUCLEOTIDE SEQUENCE [LARGE SCALE GENOMIC DNA]</scope>
</reference>
<dbReference type="SMART" id="SM00028">
    <property type="entry name" value="TPR"/>
    <property type="match status" value="5"/>
</dbReference>
<dbReference type="Pfam" id="PF03997">
    <property type="entry name" value="VPS28"/>
    <property type="match status" value="1"/>
</dbReference>
<evidence type="ECO:0000256" key="7">
    <source>
        <dbReference type="ARBA" id="ARBA00020968"/>
    </source>
</evidence>
<keyword evidence="11" id="KW-0433">Leucine-rich repeat</keyword>
<keyword evidence="10" id="KW-0963">Cytoplasm</keyword>
<dbReference type="eggNOG" id="KOG0504">
    <property type="taxonomic scope" value="Eukaryota"/>
</dbReference>
<feature type="compositionally biased region" description="Acidic residues" evidence="25">
    <location>
        <begin position="514"/>
        <end position="530"/>
    </location>
</feature>
<evidence type="ECO:0000256" key="4">
    <source>
        <dbReference type="ARBA" id="ARBA00004496"/>
    </source>
</evidence>
<keyword evidence="14" id="KW-0227">DNA damage</keyword>
<evidence type="ECO:0000313" key="28">
    <source>
        <dbReference type="EMBL" id="ELV13606.1"/>
    </source>
</evidence>
<dbReference type="GO" id="GO:0015031">
    <property type="term" value="P:protein transport"/>
    <property type="evidence" value="ECO:0007669"/>
    <property type="project" value="UniProtKB-UniRule"/>
</dbReference>
<dbReference type="InterPro" id="IPR037206">
    <property type="entry name" value="VPS28_C_sf"/>
</dbReference>
<evidence type="ECO:0000256" key="9">
    <source>
        <dbReference type="ARBA" id="ARBA00022454"/>
    </source>
</evidence>
<evidence type="ECO:0000256" key="23">
    <source>
        <dbReference type="PROSITE-ProRule" id="PRU00023"/>
    </source>
</evidence>
<dbReference type="Gene3D" id="1.25.40.10">
    <property type="entry name" value="Tetratricopeptide repeat domain"/>
    <property type="match status" value="2"/>
</dbReference>
<feature type="region of interest" description="Disordered" evidence="25">
    <location>
        <begin position="718"/>
        <end position="882"/>
    </location>
</feature>
<dbReference type="SUPFAM" id="SSF48452">
    <property type="entry name" value="TPR-like"/>
    <property type="match status" value="2"/>
</dbReference>
<protein>
    <recommendedName>
        <fullName evidence="6">Tonsoku-like protein</fullName>
    </recommendedName>
    <alternativeName>
        <fullName evidence="22">NF-kappa-B inhibitor-like protein 2</fullName>
    </alternativeName>
    <alternativeName>
        <fullName evidence="21">Nuclear factor of kappa light polypeptide gene enhancer in B-cells inhibitor-like 2</fullName>
    </alternativeName>
    <alternativeName>
        <fullName evidence="7">Vacuolar protein sorting-associated protein 28 homolog</fullName>
    </alternativeName>
</protein>
<evidence type="ECO:0000256" key="12">
    <source>
        <dbReference type="ARBA" id="ARBA00022737"/>
    </source>
</evidence>
<organism evidence="28 29">
    <name type="scientific">Tupaia chinensis</name>
    <name type="common">Chinese tree shrew</name>
    <name type="synonym">Tupaia belangeri chinensis</name>
    <dbReference type="NCBI Taxonomy" id="246437"/>
    <lineage>
        <taxon>Eukaryota</taxon>
        <taxon>Metazoa</taxon>
        <taxon>Chordata</taxon>
        <taxon>Craniata</taxon>
        <taxon>Vertebrata</taxon>
        <taxon>Euteleostomi</taxon>
        <taxon>Mammalia</taxon>
        <taxon>Eutheria</taxon>
        <taxon>Euarchontoglires</taxon>
        <taxon>Scandentia</taxon>
        <taxon>Tupaiidae</taxon>
        <taxon>Tupaia</taxon>
    </lineage>
</organism>
<keyword evidence="29" id="KW-1185">Reference proteome</keyword>
<dbReference type="FunFam" id="1.20.1440.200:FF:000001">
    <property type="entry name" value="Vacuolar protein sorting-associated protein 28 homolog"/>
    <property type="match status" value="1"/>
</dbReference>
<keyword evidence="20" id="KW-0539">Nucleus</keyword>
<dbReference type="SMART" id="SM00367">
    <property type="entry name" value="LRR_CC"/>
    <property type="match status" value="4"/>
</dbReference>